<accession>A0A1G8CRC9</accession>
<dbReference type="Pfam" id="PF01370">
    <property type="entry name" value="Epimerase"/>
    <property type="match status" value="1"/>
</dbReference>
<protein>
    <submittedName>
        <fullName evidence="2">Nucleoside-diphosphate-sugar epimerase</fullName>
    </submittedName>
</protein>
<dbReference type="RefSeq" id="WP_090929670.1">
    <property type="nucleotide sequence ID" value="NZ_FNDJ01000002.1"/>
</dbReference>
<evidence type="ECO:0000313" key="3">
    <source>
        <dbReference type="Proteomes" id="UP000199202"/>
    </source>
</evidence>
<organism evidence="2 3">
    <name type="scientific">Nonomuraea jiangxiensis</name>
    <dbReference type="NCBI Taxonomy" id="633440"/>
    <lineage>
        <taxon>Bacteria</taxon>
        <taxon>Bacillati</taxon>
        <taxon>Actinomycetota</taxon>
        <taxon>Actinomycetes</taxon>
        <taxon>Streptosporangiales</taxon>
        <taxon>Streptosporangiaceae</taxon>
        <taxon>Nonomuraea</taxon>
    </lineage>
</organism>
<evidence type="ECO:0000313" key="2">
    <source>
        <dbReference type="EMBL" id="SDH48071.1"/>
    </source>
</evidence>
<dbReference type="PANTHER" id="PTHR43245">
    <property type="entry name" value="BIFUNCTIONAL POLYMYXIN RESISTANCE PROTEIN ARNA"/>
    <property type="match status" value="1"/>
</dbReference>
<reference evidence="2 3" key="1">
    <citation type="submission" date="2016-10" db="EMBL/GenBank/DDBJ databases">
        <authorList>
            <person name="de Groot N.N."/>
        </authorList>
    </citation>
    <scope>NUCLEOTIDE SEQUENCE [LARGE SCALE GENOMIC DNA]</scope>
    <source>
        <strain evidence="2 3">CGMCC 4.6533</strain>
    </source>
</reference>
<dbReference type="InterPro" id="IPR050177">
    <property type="entry name" value="Lipid_A_modif_metabolic_enz"/>
</dbReference>
<proteinExistence type="predicted"/>
<dbReference type="Gene3D" id="3.40.50.720">
    <property type="entry name" value="NAD(P)-binding Rossmann-like Domain"/>
    <property type="match status" value="1"/>
</dbReference>
<dbReference type="InterPro" id="IPR036291">
    <property type="entry name" value="NAD(P)-bd_dom_sf"/>
</dbReference>
<evidence type="ECO:0000259" key="1">
    <source>
        <dbReference type="Pfam" id="PF01370"/>
    </source>
</evidence>
<dbReference type="SUPFAM" id="SSF51735">
    <property type="entry name" value="NAD(P)-binding Rossmann-fold domains"/>
    <property type="match status" value="1"/>
</dbReference>
<keyword evidence="3" id="KW-1185">Reference proteome</keyword>
<dbReference type="OrthoDB" id="9795501at2"/>
<gene>
    <name evidence="2" type="ORF">SAMN05421869_102371</name>
</gene>
<dbReference type="EMBL" id="FNDJ01000002">
    <property type="protein sequence ID" value="SDH48071.1"/>
    <property type="molecule type" value="Genomic_DNA"/>
</dbReference>
<feature type="domain" description="NAD-dependent epimerase/dehydratase" evidence="1">
    <location>
        <begin position="3"/>
        <end position="218"/>
    </location>
</feature>
<name>A0A1G8CRC9_9ACTN</name>
<dbReference type="AlphaFoldDB" id="A0A1G8CRC9"/>
<dbReference type="InterPro" id="IPR001509">
    <property type="entry name" value="Epimerase_deHydtase"/>
</dbReference>
<sequence length="294" mass="32303">MRVVVTGAHGKVGRAAVKALAAAGHEVTAVDLTRPVFERAEPGAPRYQQAELTDAGQAYAVVVGAEAVVHAAAIPDPTSNPPHVVFQNNLMATFNMIEAAVRLGVRRFVNISSETVPGFFFPERPFLPDYAPVDEDHPIRPQDPYALSKHFGEQLMDAAVRRSDIRCISLRPSWVQHEGNYERNLGPQVRDPSLVGAGLSSYIDVYDLADAIVLATESELPGHEVFYIASPDNVGGQDFAEMVRRQFGDQIELRPLSRPDASGISCAKAYRLLGWSPKRSWRDYLDEDGRARRG</sequence>
<dbReference type="STRING" id="633440.SAMN05421869_102371"/>
<dbReference type="Proteomes" id="UP000199202">
    <property type="component" value="Unassembled WGS sequence"/>
</dbReference>